<dbReference type="InterPro" id="IPR013096">
    <property type="entry name" value="Cupin_2"/>
</dbReference>
<dbReference type="EMBL" id="JACEON010000011">
    <property type="protein sequence ID" value="MBA4612457.1"/>
    <property type="molecule type" value="Genomic_DNA"/>
</dbReference>
<dbReference type="InterPro" id="IPR014710">
    <property type="entry name" value="RmlC-like_jellyroll"/>
</dbReference>
<gene>
    <name evidence="2" type="ORF">H1W37_12385</name>
</gene>
<feature type="domain" description="Cupin type-2" evidence="1">
    <location>
        <begin position="41"/>
        <end position="110"/>
    </location>
</feature>
<dbReference type="AlphaFoldDB" id="A0A838XRS3"/>
<reference evidence="2 3" key="1">
    <citation type="submission" date="2020-07" db="EMBL/GenBank/DDBJ databases">
        <authorList>
            <person name="Li M."/>
        </authorList>
    </citation>
    <scope>NUCLEOTIDE SEQUENCE [LARGE SCALE GENOMIC DNA]</scope>
    <source>
        <strain evidence="2 3">DSM 23284</strain>
    </source>
</reference>
<evidence type="ECO:0000313" key="2">
    <source>
        <dbReference type="EMBL" id="MBA4612457.1"/>
    </source>
</evidence>
<reference evidence="2 3" key="2">
    <citation type="submission" date="2020-08" db="EMBL/GenBank/DDBJ databases">
        <title>Stappia taiwanensis sp. nov., isolated from a coastal thermal spring.</title>
        <authorList>
            <person name="Kampfer P."/>
        </authorList>
    </citation>
    <scope>NUCLEOTIDE SEQUENCE [LARGE SCALE GENOMIC DNA]</scope>
    <source>
        <strain evidence="2 3">DSM 23284</strain>
    </source>
</reference>
<dbReference type="InterPro" id="IPR011051">
    <property type="entry name" value="RmlC_Cupin_sf"/>
</dbReference>
<organism evidence="2 3">
    <name type="scientific">Stappia taiwanensis</name>
    <dbReference type="NCBI Taxonomy" id="992267"/>
    <lineage>
        <taxon>Bacteria</taxon>
        <taxon>Pseudomonadati</taxon>
        <taxon>Pseudomonadota</taxon>
        <taxon>Alphaproteobacteria</taxon>
        <taxon>Hyphomicrobiales</taxon>
        <taxon>Stappiaceae</taxon>
        <taxon>Stappia</taxon>
    </lineage>
</organism>
<accession>A0A838XRS3</accession>
<keyword evidence="3" id="KW-1185">Reference proteome</keyword>
<dbReference type="SUPFAM" id="SSF51182">
    <property type="entry name" value="RmlC-like cupins"/>
    <property type="match status" value="1"/>
</dbReference>
<protein>
    <submittedName>
        <fullName evidence="2">Cupin domain-containing protein</fullName>
    </submittedName>
</protein>
<sequence>MSLAQSNDLPATEPVYVQGGIKRTLLQEVPLSDEFMLNVSIIEVPAGTHASPHTHPGIETGYVLDGEFDLAVEGRPDQRVKVGGSYAVPVDAVHFAKVRGDKTLKVLCFFAVNKSEPLATVDEKSA</sequence>
<evidence type="ECO:0000313" key="3">
    <source>
        <dbReference type="Proteomes" id="UP000559404"/>
    </source>
</evidence>
<dbReference type="RefSeq" id="WP_181760660.1">
    <property type="nucleotide sequence ID" value="NZ_BMCR01000010.1"/>
</dbReference>
<dbReference type="Proteomes" id="UP000559404">
    <property type="component" value="Unassembled WGS sequence"/>
</dbReference>
<evidence type="ECO:0000259" key="1">
    <source>
        <dbReference type="Pfam" id="PF07883"/>
    </source>
</evidence>
<dbReference type="PANTHER" id="PTHR38599:SF1">
    <property type="entry name" value="CUPIN DOMAIN PROTEIN (AFU_ORTHOLOGUE AFUA_3G13620)"/>
    <property type="match status" value="1"/>
</dbReference>
<comment type="caution">
    <text evidence="2">The sequence shown here is derived from an EMBL/GenBank/DDBJ whole genome shotgun (WGS) entry which is preliminary data.</text>
</comment>
<proteinExistence type="predicted"/>
<name>A0A838XRS3_9HYPH</name>
<dbReference type="Pfam" id="PF07883">
    <property type="entry name" value="Cupin_2"/>
    <property type="match status" value="1"/>
</dbReference>
<dbReference type="Gene3D" id="2.60.120.10">
    <property type="entry name" value="Jelly Rolls"/>
    <property type="match status" value="1"/>
</dbReference>
<dbReference type="PANTHER" id="PTHR38599">
    <property type="entry name" value="CUPIN DOMAIN PROTEIN (AFU_ORTHOLOGUE AFUA_3G13620)"/>
    <property type="match status" value="1"/>
</dbReference>